<dbReference type="InterPro" id="IPR027410">
    <property type="entry name" value="TCP-1-like_intermed_sf"/>
</dbReference>
<dbReference type="SUPFAM" id="SSF48592">
    <property type="entry name" value="GroEL equatorial domain-like"/>
    <property type="match status" value="1"/>
</dbReference>
<dbReference type="InterPro" id="IPR027413">
    <property type="entry name" value="GROEL-like_equatorial_sf"/>
</dbReference>
<dbReference type="InterPro" id="IPR002423">
    <property type="entry name" value="Cpn60/GroEL/TCP-1"/>
</dbReference>
<dbReference type="PANTHER" id="PTHR45633">
    <property type="entry name" value="60 KDA HEAT SHOCK PROTEIN, MITOCHONDRIAL"/>
    <property type="match status" value="1"/>
</dbReference>
<accession>A0A1R3HP97</accession>
<dbReference type="InterPro" id="IPR027409">
    <property type="entry name" value="GroEL-like_apical_dom_sf"/>
</dbReference>
<evidence type="ECO:0000313" key="8">
    <source>
        <dbReference type="Proteomes" id="UP000187203"/>
    </source>
</evidence>
<dbReference type="InterPro" id="IPR001844">
    <property type="entry name" value="Cpn60/GroEL"/>
</dbReference>
<dbReference type="GO" id="GO:0140662">
    <property type="term" value="F:ATP-dependent protein folding chaperone"/>
    <property type="evidence" value="ECO:0007669"/>
    <property type="project" value="InterPro"/>
</dbReference>
<dbReference type="AlphaFoldDB" id="A0A1R3HP97"/>
<keyword evidence="8" id="KW-1185">Reference proteome</keyword>
<dbReference type="CDD" id="cd03344">
    <property type="entry name" value="GroEL"/>
    <property type="match status" value="1"/>
</dbReference>
<dbReference type="GO" id="GO:0042026">
    <property type="term" value="P:protein refolding"/>
    <property type="evidence" value="ECO:0007669"/>
    <property type="project" value="InterPro"/>
</dbReference>
<evidence type="ECO:0000256" key="6">
    <source>
        <dbReference type="RuleBase" id="RU000418"/>
    </source>
</evidence>
<dbReference type="Proteomes" id="UP000187203">
    <property type="component" value="Unassembled WGS sequence"/>
</dbReference>
<evidence type="ECO:0000256" key="4">
    <source>
        <dbReference type="ARBA" id="ARBA00022946"/>
    </source>
</evidence>
<proteinExistence type="inferred from homology"/>
<dbReference type="GO" id="GO:0005524">
    <property type="term" value="F:ATP binding"/>
    <property type="evidence" value="ECO:0007669"/>
    <property type="project" value="UniProtKB-KW"/>
</dbReference>
<dbReference type="NCBIfam" id="NF009488">
    <property type="entry name" value="PRK12850.1"/>
    <property type="match status" value="1"/>
</dbReference>
<evidence type="ECO:0000256" key="1">
    <source>
        <dbReference type="ARBA" id="ARBA00006607"/>
    </source>
</evidence>
<evidence type="ECO:0000256" key="3">
    <source>
        <dbReference type="ARBA" id="ARBA00022840"/>
    </source>
</evidence>
<keyword evidence="5" id="KW-0143">Chaperone</keyword>
<sequence length="599" mass="65164">MACSPAPIPGISFANPTLPKAKRVSASHYYKLKIPRAMAKEVYFNHDGSATKKLQAGVNKVAELIGVTLGPKGRNVVLENKYRPPKIVNDGETVLKQIELEDPLENVGVKLVRQAGAKTNDLAGDGCTTSIVLAHGLITEGVKVISGGMNPVQIARGIEKTANALVSELKLMSREVEDYELAHVAAVSAGNDYSVGKMISDAIQQVGRRGVVKIEKGKCTENSLQIVEGMQFDRGYMSPYFVTDREKRIVEFHNCKLLLVDKKITHPKEMFKILDSAVKEKYPVVIVAEDIEQGALAPVIRNKLKGVLKAAAIKAPSFGERKSHCLDDIAVLTGGTVIRDDMGLTLDRAGKEVLGSATKVVITKDSTYIVTDGNTQEAVQKRVSQIERLVENTEENFQKKILKDRIAQLSGGIAILEVGAQTPVELKDKQLRIEDALNATKAAIEEGVVVGGGCTLLRLSEKIDGIKKLLDNQEQKIGAEIFKRALSYPTKLIAKNAGVNGSVVVEKVLSNNDTRYGYNAASNTYEDLMKAGIMDPTKVVRCCLEHAASVAKTFLTSDAVVVNIVDTKEIKPIPKRKKMPKMPNLTNSAFPKQLLPTYQ</sequence>
<protein>
    <submittedName>
        <fullName evidence="7">Chaperonin Cpn60</fullName>
    </submittedName>
</protein>
<dbReference type="InterPro" id="IPR018370">
    <property type="entry name" value="Chaperonin_Cpn60_CS"/>
</dbReference>
<evidence type="ECO:0000256" key="2">
    <source>
        <dbReference type="ARBA" id="ARBA00022741"/>
    </source>
</evidence>
<evidence type="ECO:0000313" key="7">
    <source>
        <dbReference type="EMBL" id="OMO72199.1"/>
    </source>
</evidence>
<dbReference type="Gene3D" id="3.50.7.10">
    <property type="entry name" value="GroEL"/>
    <property type="match status" value="1"/>
</dbReference>
<keyword evidence="3" id="KW-0067">ATP-binding</keyword>
<keyword evidence="4" id="KW-0809">Transit peptide</keyword>
<comment type="similarity">
    <text evidence="1 6">Belongs to the chaperonin (HSP60) family.</text>
</comment>
<dbReference type="OrthoDB" id="1733909at2759"/>
<comment type="caution">
    <text evidence="7">The sequence shown here is derived from an EMBL/GenBank/DDBJ whole genome shotgun (WGS) entry which is preliminary data.</text>
</comment>
<dbReference type="FunFam" id="3.50.7.10:FF:000001">
    <property type="entry name" value="60 kDa chaperonin"/>
    <property type="match status" value="1"/>
</dbReference>
<reference evidence="8" key="1">
    <citation type="submission" date="2013-09" db="EMBL/GenBank/DDBJ databases">
        <title>Corchorus olitorius genome sequencing.</title>
        <authorList>
            <person name="Alam M."/>
            <person name="Haque M.S."/>
            <person name="Islam M.S."/>
            <person name="Emdad E.M."/>
            <person name="Islam M.M."/>
            <person name="Ahmed B."/>
            <person name="Halim A."/>
            <person name="Hossen Q.M.M."/>
            <person name="Hossain M.Z."/>
            <person name="Ahmed R."/>
            <person name="Khan M.M."/>
            <person name="Islam R."/>
            <person name="Rashid M.M."/>
            <person name="Khan S.A."/>
            <person name="Rahman M.S."/>
            <person name="Alam M."/>
            <person name="Yahiya A.S."/>
            <person name="Khan M.S."/>
            <person name="Azam M.S."/>
            <person name="Haque T."/>
            <person name="Lashkar M.Z.H."/>
            <person name="Akhand A.I."/>
            <person name="Morshed G."/>
            <person name="Roy S."/>
            <person name="Uddin K.S."/>
            <person name="Rabeya T."/>
            <person name="Hossain A.S."/>
            <person name="Chowdhury A."/>
            <person name="Snigdha A.R."/>
            <person name="Mortoza M.S."/>
            <person name="Matin S.A."/>
            <person name="Hoque S.M.E."/>
            <person name="Islam M.K."/>
            <person name="Roy D.K."/>
            <person name="Haider R."/>
            <person name="Moosa M.M."/>
            <person name="Elias S.M."/>
            <person name="Hasan A.M."/>
            <person name="Jahan S."/>
            <person name="Shafiuddin M."/>
            <person name="Mahmood N."/>
            <person name="Shommy N.S."/>
        </authorList>
    </citation>
    <scope>NUCLEOTIDE SEQUENCE [LARGE SCALE GENOMIC DNA]</scope>
    <source>
        <strain evidence="8">cv. O-4</strain>
    </source>
</reference>
<dbReference type="Gene3D" id="1.10.560.10">
    <property type="entry name" value="GroEL-like equatorial domain"/>
    <property type="match status" value="1"/>
</dbReference>
<dbReference type="PROSITE" id="PS00296">
    <property type="entry name" value="CHAPERONINS_CPN60"/>
    <property type="match status" value="1"/>
</dbReference>
<dbReference type="Pfam" id="PF00118">
    <property type="entry name" value="Cpn60_TCP1"/>
    <property type="match status" value="1"/>
</dbReference>
<dbReference type="SUPFAM" id="SSF52029">
    <property type="entry name" value="GroEL apical domain-like"/>
    <property type="match status" value="1"/>
</dbReference>
<dbReference type="SUPFAM" id="SSF54849">
    <property type="entry name" value="GroEL-intermediate domain like"/>
    <property type="match status" value="1"/>
</dbReference>
<organism evidence="7 8">
    <name type="scientific">Corchorus olitorius</name>
    <dbReference type="NCBI Taxonomy" id="93759"/>
    <lineage>
        <taxon>Eukaryota</taxon>
        <taxon>Viridiplantae</taxon>
        <taxon>Streptophyta</taxon>
        <taxon>Embryophyta</taxon>
        <taxon>Tracheophyta</taxon>
        <taxon>Spermatophyta</taxon>
        <taxon>Magnoliopsida</taxon>
        <taxon>eudicotyledons</taxon>
        <taxon>Gunneridae</taxon>
        <taxon>Pentapetalae</taxon>
        <taxon>rosids</taxon>
        <taxon>malvids</taxon>
        <taxon>Malvales</taxon>
        <taxon>Malvaceae</taxon>
        <taxon>Grewioideae</taxon>
        <taxon>Apeibeae</taxon>
        <taxon>Corchorus</taxon>
    </lineage>
</organism>
<dbReference type="STRING" id="93759.A0A1R3HP97"/>
<evidence type="ECO:0000256" key="5">
    <source>
        <dbReference type="ARBA" id="ARBA00023186"/>
    </source>
</evidence>
<dbReference type="PRINTS" id="PR00298">
    <property type="entry name" value="CHAPERONIN60"/>
</dbReference>
<dbReference type="NCBIfam" id="NF009487">
    <property type="entry name" value="PRK12849.1"/>
    <property type="match status" value="1"/>
</dbReference>
<dbReference type="NCBIfam" id="TIGR02348">
    <property type="entry name" value="GroEL"/>
    <property type="match status" value="1"/>
</dbReference>
<gene>
    <name evidence="7" type="ORF">COLO4_27758</name>
</gene>
<keyword evidence="2" id="KW-0547">Nucleotide-binding</keyword>
<dbReference type="NCBIfam" id="NF009489">
    <property type="entry name" value="PRK12851.1"/>
    <property type="match status" value="1"/>
</dbReference>
<name>A0A1R3HP97_9ROSI</name>
<dbReference type="EMBL" id="AWUE01019685">
    <property type="protein sequence ID" value="OMO72199.1"/>
    <property type="molecule type" value="Genomic_DNA"/>
</dbReference>
<dbReference type="Gene3D" id="3.30.260.10">
    <property type="entry name" value="TCP-1-like chaperonin intermediate domain"/>
    <property type="match status" value="1"/>
</dbReference>
<dbReference type="NCBIfam" id="NF000592">
    <property type="entry name" value="PRK00013.1"/>
    <property type="match status" value="1"/>
</dbReference>